<accession>A0A9X7Z605</accession>
<proteinExistence type="predicted"/>
<evidence type="ECO:0000259" key="1">
    <source>
        <dbReference type="Pfam" id="PF08281"/>
    </source>
</evidence>
<feature type="domain" description="RNA polymerase sigma factor 70 region 4 type 2" evidence="1">
    <location>
        <begin position="153"/>
        <end position="205"/>
    </location>
</feature>
<dbReference type="KEGG" id="afx:JZ786_24290"/>
<dbReference type="Gene3D" id="1.10.10.10">
    <property type="entry name" value="Winged helix-like DNA-binding domain superfamily/Winged helix DNA-binding domain"/>
    <property type="match status" value="1"/>
</dbReference>
<dbReference type="Proteomes" id="UP000663505">
    <property type="component" value="Chromosome"/>
</dbReference>
<dbReference type="SUPFAM" id="SSF88659">
    <property type="entry name" value="Sigma3 and sigma4 domains of RNA polymerase sigma factors"/>
    <property type="match status" value="1"/>
</dbReference>
<dbReference type="Gene3D" id="1.10.1740.10">
    <property type="match status" value="1"/>
</dbReference>
<dbReference type="InterPro" id="IPR013324">
    <property type="entry name" value="RNA_pol_sigma_r3/r4-like"/>
</dbReference>
<dbReference type="RefSeq" id="WP_206656811.1">
    <property type="nucleotide sequence ID" value="NZ_CP071182.1"/>
</dbReference>
<evidence type="ECO:0000313" key="2">
    <source>
        <dbReference type="EMBL" id="QSO47464.1"/>
    </source>
</evidence>
<gene>
    <name evidence="2" type="ORF">JZ786_24290</name>
</gene>
<organism evidence="2 3">
    <name type="scientific">Alicyclobacillus mengziensis</name>
    <dbReference type="NCBI Taxonomy" id="2931921"/>
    <lineage>
        <taxon>Bacteria</taxon>
        <taxon>Bacillati</taxon>
        <taxon>Bacillota</taxon>
        <taxon>Bacilli</taxon>
        <taxon>Bacillales</taxon>
        <taxon>Alicyclobacillaceae</taxon>
        <taxon>Alicyclobacillus</taxon>
    </lineage>
</organism>
<reference evidence="2 3" key="1">
    <citation type="submission" date="2021-02" db="EMBL/GenBank/DDBJ databases">
        <title>Alicyclobacillus curvatus sp. nov. and Alicyclobacillus mengziensis sp. nov., two acidophilic bacteria isolated from acid mine drainage.</title>
        <authorList>
            <person name="Huang Y."/>
        </authorList>
    </citation>
    <scope>NUCLEOTIDE SEQUENCE [LARGE SCALE GENOMIC DNA]</scope>
    <source>
        <strain evidence="2 3">S30H14</strain>
    </source>
</reference>
<dbReference type="GO" id="GO:0016987">
    <property type="term" value="F:sigma factor activity"/>
    <property type="evidence" value="ECO:0007669"/>
    <property type="project" value="InterPro"/>
</dbReference>
<dbReference type="InterPro" id="IPR036388">
    <property type="entry name" value="WH-like_DNA-bd_sf"/>
</dbReference>
<protein>
    <recommendedName>
        <fullName evidence="1">RNA polymerase sigma factor 70 region 4 type 2 domain-containing protein</fullName>
    </recommendedName>
</protein>
<dbReference type="InterPro" id="IPR013249">
    <property type="entry name" value="RNA_pol_sigma70_r4_t2"/>
</dbReference>
<dbReference type="GO" id="GO:0006352">
    <property type="term" value="P:DNA-templated transcription initiation"/>
    <property type="evidence" value="ECO:0007669"/>
    <property type="project" value="InterPro"/>
</dbReference>
<dbReference type="SUPFAM" id="SSF88946">
    <property type="entry name" value="Sigma2 domain of RNA polymerase sigma factors"/>
    <property type="match status" value="1"/>
</dbReference>
<sequence length="218" mass="25962">MINGVMRLELDELAVQAKTSDKAFNELLRHIKSSLAPFINKYHRSWHSVVERDELEQWVLIEFWNAVRSYDPDGIEFDHFWKLVVAKHIQTRLRRFVYGKQKRHELTAIRFDFLDGADESENEQPSLRRQMGRVESAEYAFLRSDLRQRLEWQLEQTMTALTELEKACVKLVYFEDHSYAETQRALELHSRKPVDNALARAKRKLLQNATLRQLYIEL</sequence>
<dbReference type="InterPro" id="IPR013325">
    <property type="entry name" value="RNA_pol_sigma_r2"/>
</dbReference>
<keyword evidence="3" id="KW-1185">Reference proteome</keyword>
<name>A0A9X7Z605_9BACL</name>
<dbReference type="AlphaFoldDB" id="A0A9X7Z605"/>
<dbReference type="Pfam" id="PF08281">
    <property type="entry name" value="Sigma70_r4_2"/>
    <property type="match status" value="1"/>
</dbReference>
<dbReference type="GO" id="GO:0003677">
    <property type="term" value="F:DNA binding"/>
    <property type="evidence" value="ECO:0007669"/>
    <property type="project" value="InterPro"/>
</dbReference>
<dbReference type="EMBL" id="CP071182">
    <property type="protein sequence ID" value="QSO47464.1"/>
    <property type="molecule type" value="Genomic_DNA"/>
</dbReference>
<evidence type="ECO:0000313" key="3">
    <source>
        <dbReference type="Proteomes" id="UP000663505"/>
    </source>
</evidence>